<keyword evidence="7" id="KW-0325">Glycoprotein</keyword>
<dbReference type="GO" id="GO:0005737">
    <property type="term" value="C:cytoplasm"/>
    <property type="evidence" value="ECO:0007669"/>
    <property type="project" value="TreeGrafter"/>
</dbReference>
<evidence type="ECO:0000256" key="6">
    <source>
        <dbReference type="ARBA" id="ARBA00023136"/>
    </source>
</evidence>
<dbReference type="GO" id="GO:0045296">
    <property type="term" value="F:cadherin binding"/>
    <property type="evidence" value="ECO:0007669"/>
    <property type="project" value="TreeGrafter"/>
</dbReference>
<dbReference type="GO" id="GO:0003676">
    <property type="term" value="F:nucleic acid binding"/>
    <property type="evidence" value="ECO:0007669"/>
    <property type="project" value="InterPro"/>
</dbReference>
<feature type="domain" description="Cadherin" evidence="9">
    <location>
        <begin position="25"/>
        <end position="133"/>
    </location>
</feature>
<dbReference type="GO" id="GO:0007156">
    <property type="term" value="P:homophilic cell adhesion via plasma membrane adhesion molecules"/>
    <property type="evidence" value="ECO:0007669"/>
    <property type="project" value="InterPro"/>
</dbReference>
<keyword evidence="3" id="KW-0677">Repeat</keyword>
<dbReference type="FunFam" id="2.60.40.60:FF:000011">
    <property type="entry name" value="Cadherin 1"/>
    <property type="match status" value="1"/>
</dbReference>
<keyword evidence="4 8" id="KW-0106">Calcium</keyword>
<dbReference type="GO" id="GO:0044331">
    <property type="term" value="P:cell-cell adhesion mediated by cadherin"/>
    <property type="evidence" value="ECO:0007669"/>
    <property type="project" value="TreeGrafter"/>
</dbReference>
<evidence type="ECO:0000259" key="9">
    <source>
        <dbReference type="PROSITE" id="PS50268"/>
    </source>
</evidence>
<dbReference type="GO" id="GO:0016339">
    <property type="term" value="P:calcium-dependent cell-cell adhesion via plasma membrane cell adhesion molecules"/>
    <property type="evidence" value="ECO:0007669"/>
    <property type="project" value="TreeGrafter"/>
</dbReference>
<evidence type="ECO:0000256" key="7">
    <source>
        <dbReference type="ARBA" id="ARBA00023180"/>
    </source>
</evidence>
<dbReference type="Pfam" id="PF00028">
    <property type="entry name" value="Cadherin"/>
    <property type="match status" value="1"/>
</dbReference>
<evidence type="ECO:0000256" key="2">
    <source>
        <dbReference type="ARBA" id="ARBA00022475"/>
    </source>
</evidence>
<accession>A0A498M5Y7</accession>
<dbReference type="AlphaFoldDB" id="A0A498M5Y7"/>
<keyword evidence="6" id="KW-0472">Membrane</keyword>
<keyword evidence="5" id="KW-0130">Cell adhesion</keyword>
<organism evidence="10 11">
    <name type="scientific">Labeo rohita</name>
    <name type="common">Indian major carp</name>
    <name type="synonym">Cyprinus rohita</name>
    <dbReference type="NCBI Taxonomy" id="84645"/>
    <lineage>
        <taxon>Eukaryota</taxon>
        <taxon>Metazoa</taxon>
        <taxon>Chordata</taxon>
        <taxon>Craniata</taxon>
        <taxon>Vertebrata</taxon>
        <taxon>Euteleostomi</taxon>
        <taxon>Actinopterygii</taxon>
        <taxon>Neopterygii</taxon>
        <taxon>Teleostei</taxon>
        <taxon>Ostariophysi</taxon>
        <taxon>Cypriniformes</taxon>
        <taxon>Cyprinidae</taxon>
        <taxon>Labeoninae</taxon>
        <taxon>Labeonini</taxon>
        <taxon>Labeo</taxon>
    </lineage>
</organism>
<dbReference type="EMBL" id="QBIY01012898">
    <property type="protein sequence ID" value="RXN14594.1"/>
    <property type="molecule type" value="Genomic_DNA"/>
</dbReference>
<dbReference type="PROSITE" id="PS50268">
    <property type="entry name" value="CADHERIN_2"/>
    <property type="match status" value="1"/>
</dbReference>
<dbReference type="GO" id="GO:0007043">
    <property type="term" value="P:cell-cell junction assembly"/>
    <property type="evidence" value="ECO:0007669"/>
    <property type="project" value="TreeGrafter"/>
</dbReference>
<evidence type="ECO:0000256" key="1">
    <source>
        <dbReference type="ARBA" id="ARBA00004236"/>
    </source>
</evidence>
<comment type="caution">
    <text evidence="10">The sequence shown here is derived from an EMBL/GenBank/DDBJ whole genome shotgun (WGS) entry which is preliminary data.</text>
</comment>
<dbReference type="Gene3D" id="3.30.420.10">
    <property type="entry name" value="Ribonuclease H-like superfamily/Ribonuclease H"/>
    <property type="match status" value="1"/>
</dbReference>
<sequence length="321" mass="36248">MKPPSDDMILTFPKSSTGLKRAKRAWYIPPFNVPENSRGPFPMWLVQIKSDFARETQIEYRITGEGADQDPKGIFTVDRLSGNLYVTQPLNREKKASYRITAHAAALSASSTAEKPMEIVIHVIDQNDNEPVFIQNPFNGHVREDAGRGHYKMETNHKVEPVKLPKQRVPVAMMGPLKEELNNLQEQGKEMLLADALSRAYLEDSAQEGLAEKEIESVNMIQYLPVSEERLKEIDFLPDTKSSTVINKLKAHFARQGIPDIMFSDNGPQYMSTEFQQFSRLSSPAHPQSNGKVESAIKTAKRLMQKAKISGRDPYLVILDH</sequence>
<dbReference type="InterPro" id="IPR015919">
    <property type="entry name" value="Cadherin-like_sf"/>
</dbReference>
<gene>
    <name evidence="10" type="ORF">ROHU_028584</name>
</gene>
<evidence type="ECO:0000313" key="10">
    <source>
        <dbReference type="EMBL" id="RXN14594.1"/>
    </source>
</evidence>
<dbReference type="GO" id="GO:0016477">
    <property type="term" value="P:cell migration"/>
    <property type="evidence" value="ECO:0007669"/>
    <property type="project" value="TreeGrafter"/>
</dbReference>
<dbReference type="GO" id="GO:0000902">
    <property type="term" value="P:cell morphogenesis"/>
    <property type="evidence" value="ECO:0007669"/>
    <property type="project" value="TreeGrafter"/>
</dbReference>
<evidence type="ECO:0000256" key="3">
    <source>
        <dbReference type="ARBA" id="ARBA00022737"/>
    </source>
</evidence>
<dbReference type="InterPro" id="IPR020894">
    <property type="entry name" value="Cadherin_CS"/>
</dbReference>
<dbReference type="Gene3D" id="2.60.40.60">
    <property type="entry name" value="Cadherins"/>
    <property type="match status" value="1"/>
</dbReference>
<dbReference type="GO" id="GO:0005509">
    <property type="term" value="F:calcium ion binding"/>
    <property type="evidence" value="ECO:0007669"/>
    <property type="project" value="UniProtKB-UniRule"/>
</dbReference>
<dbReference type="InterPro" id="IPR012337">
    <property type="entry name" value="RNaseH-like_sf"/>
</dbReference>
<dbReference type="PROSITE" id="PS00232">
    <property type="entry name" value="CADHERIN_1"/>
    <property type="match status" value="1"/>
</dbReference>
<dbReference type="PRINTS" id="PR00205">
    <property type="entry name" value="CADHERIN"/>
</dbReference>
<dbReference type="GO" id="GO:0005912">
    <property type="term" value="C:adherens junction"/>
    <property type="evidence" value="ECO:0007669"/>
    <property type="project" value="TreeGrafter"/>
</dbReference>
<dbReference type="InterPro" id="IPR002126">
    <property type="entry name" value="Cadherin-like_dom"/>
</dbReference>
<evidence type="ECO:0000256" key="8">
    <source>
        <dbReference type="PROSITE-ProRule" id="PRU00043"/>
    </source>
</evidence>
<name>A0A498M5Y7_LABRO</name>
<dbReference type="GO" id="GO:0034332">
    <property type="term" value="P:adherens junction organization"/>
    <property type="evidence" value="ECO:0007669"/>
    <property type="project" value="TreeGrafter"/>
</dbReference>
<evidence type="ECO:0000256" key="5">
    <source>
        <dbReference type="ARBA" id="ARBA00022889"/>
    </source>
</evidence>
<dbReference type="Proteomes" id="UP000290572">
    <property type="component" value="Unassembled WGS sequence"/>
</dbReference>
<evidence type="ECO:0000256" key="4">
    <source>
        <dbReference type="ARBA" id="ARBA00022837"/>
    </source>
</evidence>
<dbReference type="GO" id="GO:0016342">
    <property type="term" value="C:catenin complex"/>
    <property type="evidence" value="ECO:0007669"/>
    <property type="project" value="TreeGrafter"/>
</dbReference>
<dbReference type="GO" id="GO:0008013">
    <property type="term" value="F:beta-catenin binding"/>
    <property type="evidence" value="ECO:0007669"/>
    <property type="project" value="TreeGrafter"/>
</dbReference>
<dbReference type="InterPro" id="IPR036397">
    <property type="entry name" value="RNaseH_sf"/>
</dbReference>
<dbReference type="PANTHER" id="PTHR24027">
    <property type="entry name" value="CADHERIN-23"/>
    <property type="match status" value="1"/>
</dbReference>
<keyword evidence="11" id="KW-1185">Reference proteome</keyword>
<keyword evidence="2" id="KW-1003">Cell membrane</keyword>
<dbReference type="SMART" id="SM00112">
    <property type="entry name" value="CA"/>
    <property type="match status" value="1"/>
</dbReference>
<dbReference type="STRING" id="84645.A0A498M5Y7"/>
<dbReference type="SUPFAM" id="SSF49313">
    <property type="entry name" value="Cadherin-like"/>
    <property type="match status" value="1"/>
</dbReference>
<comment type="subcellular location">
    <subcellularLocation>
        <location evidence="1">Cell membrane</location>
    </subcellularLocation>
</comment>
<evidence type="ECO:0000313" key="11">
    <source>
        <dbReference type="Proteomes" id="UP000290572"/>
    </source>
</evidence>
<reference evidence="10 11" key="1">
    <citation type="submission" date="2018-03" db="EMBL/GenBank/DDBJ databases">
        <title>Draft genome sequence of Rohu Carp (Labeo rohita).</title>
        <authorList>
            <person name="Das P."/>
            <person name="Kushwaha B."/>
            <person name="Joshi C.G."/>
            <person name="Kumar D."/>
            <person name="Nagpure N.S."/>
            <person name="Sahoo L."/>
            <person name="Das S.P."/>
            <person name="Bit A."/>
            <person name="Patnaik S."/>
            <person name="Meher P.K."/>
            <person name="Jayasankar P."/>
            <person name="Koringa P.G."/>
            <person name="Patel N.V."/>
            <person name="Hinsu A.T."/>
            <person name="Kumar R."/>
            <person name="Pandey M."/>
            <person name="Agarwal S."/>
            <person name="Srivastava S."/>
            <person name="Singh M."/>
            <person name="Iquebal M.A."/>
            <person name="Jaiswal S."/>
            <person name="Angadi U.B."/>
            <person name="Kumar N."/>
            <person name="Raza M."/>
            <person name="Shah T.M."/>
            <person name="Rai A."/>
            <person name="Jena J.K."/>
        </authorList>
    </citation>
    <scope>NUCLEOTIDE SEQUENCE [LARGE SCALE GENOMIC DNA]</scope>
    <source>
        <strain evidence="10">DASCIFA01</strain>
        <tissue evidence="10">Testis</tissue>
    </source>
</reference>
<dbReference type="SUPFAM" id="SSF53098">
    <property type="entry name" value="Ribonuclease H-like"/>
    <property type="match status" value="1"/>
</dbReference>
<dbReference type="PANTHER" id="PTHR24027:SF319">
    <property type="entry name" value="CADHERIN-1"/>
    <property type="match status" value="1"/>
</dbReference>
<proteinExistence type="predicted"/>
<dbReference type="InterPro" id="IPR039808">
    <property type="entry name" value="Cadherin"/>
</dbReference>
<protein>
    <submittedName>
        <fullName evidence="10">B-cadherin-like isoform X1</fullName>
    </submittedName>
</protein>